<feature type="region of interest" description="Disordered" evidence="1">
    <location>
        <begin position="207"/>
        <end position="230"/>
    </location>
</feature>
<keyword evidence="3" id="KW-1185">Reference proteome</keyword>
<name>A0A1R3L2K9_9ROSI</name>
<gene>
    <name evidence="2" type="ORF">COLO4_01399</name>
</gene>
<organism evidence="2 3">
    <name type="scientific">Corchorus olitorius</name>
    <dbReference type="NCBI Taxonomy" id="93759"/>
    <lineage>
        <taxon>Eukaryota</taxon>
        <taxon>Viridiplantae</taxon>
        <taxon>Streptophyta</taxon>
        <taxon>Embryophyta</taxon>
        <taxon>Tracheophyta</taxon>
        <taxon>Spermatophyta</taxon>
        <taxon>Magnoliopsida</taxon>
        <taxon>eudicotyledons</taxon>
        <taxon>Gunneridae</taxon>
        <taxon>Pentapetalae</taxon>
        <taxon>rosids</taxon>
        <taxon>malvids</taxon>
        <taxon>Malvales</taxon>
        <taxon>Malvaceae</taxon>
        <taxon>Grewioideae</taxon>
        <taxon>Apeibeae</taxon>
        <taxon>Corchorus</taxon>
    </lineage>
</organism>
<evidence type="ECO:0000313" key="3">
    <source>
        <dbReference type="Proteomes" id="UP000187203"/>
    </source>
</evidence>
<dbReference type="EMBL" id="AWUE01003895">
    <property type="protein sequence ID" value="OMP13571.1"/>
    <property type="molecule type" value="Genomic_DNA"/>
</dbReference>
<feature type="region of interest" description="Disordered" evidence="1">
    <location>
        <begin position="314"/>
        <end position="387"/>
    </location>
</feature>
<feature type="compositionally biased region" description="Basic and acidic residues" evidence="1">
    <location>
        <begin position="217"/>
        <end position="230"/>
    </location>
</feature>
<evidence type="ECO:0000256" key="1">
    <source>
        <dbReference type="SAM" id="MobiDB-lite"/>
    </source>
</evidence>
<accession>A0A1R3L2K9</accession>
<dbReference type="Proteomes" id="UP000187203">
    <property type="component" value="Unassembled WGS sequence"/>
</dbReference>
<dbReference type="AlphaFoldDB" id="A0A1R3L2K9"/>
<feature type="compositionally biased region" description="Basic and acidic residues" evidence="1">
    <location>
        <begin position="365"/>
        <end position="377"/>
    </location>
</feature>
<sequence length="387" mass="41736">MVDLDAVFLQRQHVGAVVILEDPAVPQLGVGFLVLVAVLGAVFDDRADGGIDDHVVLPEGITDVAFQQQVVVRLLQHRHQHGMAVADVAGFVALHRQEDGGQGVVAIARRLRRHGDEQGVGEGGLGHDLEVDVRCGDGVAGQESLTELPADGGGVAFAERLLGDVEPGRVDVVLHVPFLEVHLDRRVPELVDHLHGEAGAKVVARRQLAQRRHRPGRRDFREGDDRQEQLHPLDPARLDVAEHVAAQGSVQRAIDAVVLLLLHREIGAQDLLHRVARRLGDLVVGREAHRLLDVGRRPAEVGDAPRRLGDADALLAGPRRPCMPDDGTPADSRAGSAGPGPRDGAAIKVRSFRPCATAEPGRLQRPADKATDVPDRRRTGRMGDLQR</sequence>
<protein>
    <submittedName>
        <fullName evidence="2">Uncharacterized protein</fullName>
    </submittedName>
</protein>
<reference evidence="3" key="1">
    <citation type="submission" date="2013-09" db="EMBL/GenBank/DDBJ databases">
        <title>Corchorus olitorius genome sequencing.</title>
        <authorList>
            <person name="Alam M."/>
            <person name="Haque M.S."/>
            <person name="Islam M.S."/>
            <person name="Emdad E.M."/>
            <person name="Islam M.M."/>
            <person name="Ahmed B."/>
            <person name="Halim A."/>
            <person name="Hossen Q.M.M."/>
            <person name="Hossain M.Z."/>
            <person name="Ahmed R."/>
            <person name="Khan M.M."/>
            <person name="Islam R."/>
            <person name="Rashid M.M."/>
            <person name="Khan S.A."/>
            <person name="Rahman M.S."/>
            <person name="Alam M."/>
            <person name="Yahiya A.S."/>
            <person name="Khan M.S."/>
            <person name="Azam M.S."/>
            <person name="Haque T."/>
            <person name="Lashkar M.Z.H."/>
            <person name="Akhand A.I."/>
            <person name="Morshed G."/>
            <person name="Roy S."/>
            <person name="Uddin K.S."/>
            <person name="Rabeya T."/>
            <person name="Hossain A.S."/>
            <person name="Chowdhury A."/>
            <person name="Snigdha A.R."/>
            <person name="Mortoza M.S."/>
            <person name="Matin S.A."/>
            <person name="Hoque S.M.E."/>
            <person name="Islam M.K."/>
            <person name="Roy D.K."/>
            <person name="Haider R."/>
            <person name="Moosa M.M."/>
            <person name="Elias S.M."/>
            <person name="Hasan A.M."/>
            <person name="Jahan S."/>
            <person name="Shafiuddin M."/>
            <person name="Mahmood N."/>
            <person name="Shommy N.S."/>
        </authorList>
    </citation>
    <scope>NUCLEOTIDE SEQUENCE [LARGE SCALE GENOMIC DNA]</scope>
    <source>
        <strain evidence="3">cv. O-4</strain>
    </source>
</reference>
<comment type="caution">
    <text evidence="2">The sequence shown here is derived from an EMBL/GenBank/DDBJ whole genome shotgun (WGS) entry which is preliminary data.</text>
</comment>
<proteinExistence type="predicted"/>
<evidence type="ECO:0000313" key="2">
    <source>
        <dbReference type="EMBL" id="OMP13571.1"/>
    </source>
</evidence>